<evidence type="ECO:0000256" key="1">
    <source>
        <dbReference type="SAM" id="MobiDB-lite"/>
    </source>
</evidence>
<sequence length="1467" mass="158781">MRQRLTTMRPFVVLLFIAVSARPFIINNKELRNDGVKVFTVSSEIKGYNCRCACNCAAEGITLSKPLPLPPSPYPNAPKQFHIQKHIKQNDCNCQCSCAHTELTEPSKTIHIGHDDHDVHTEVTQKIIEELKTTLSLPTITTPLPQSNYTFLKKNRFGNSHSTESSTRRLGQEINIETPLTVVIPERFTKPSRIYVIGKNDSTTQNTSPVLPTTSETSTVRQEIVVLKTTEASKPVVSDAGEKMTMVFEKVSQKPVVDDSASTTLPSVSQKTSTSTAKISVTESDGTSRALNSETASKTSTISKSTTQAFLATEPTTINTVDGRSTESTTTTKNNVESSTTTETSVDVKNDGFTTSSAPKTKSSWTISSSVELPIVESTTSTVSSTSSKPLENTSTPKKTKTLTTLYTEATTTATTSTESETSTESSTESITSTESASNEDVTTKDSNTSGLEIVSTTITSNEDGIESSILTPEELENVKNIPSQANEDGDINTIHEETTAISASEERKDFSVQSTENSSTSSSTESGTLSSTESSTSSPTDSNTLPSSETTKTQTDVKDTTENNMNKLKRILGKLQDKLETMKKAKEEEENEKDDKTTEIEDNVDSEHTTKSVEITPQEQYKQKVRELVRRLEAELERMKAKKAQDDRDNASEVAPESVQPLTTAAQPATTNSLVSLSPEETPVSQKEGNTLSETVEELVPTTTPEVLTKTKNTTNVPITEVPKTALSTKDTESVNPTGTEKVTTLETVLSSSKGSAFKTETDSSADDLASESVKENNDVTTLSTSLIDDATVTTESLKQLKNSPQNSTVRDSVVTEATTLATTLAANSDSAFSEDTTTVKQETTAPQKQESTAVINHDTTVKQHIPTIVGSTLSTLPDTSITLISSSTPFLTSVKEENTLTSTAESSTSTTVSLTSTTVAATSTAQSSPPTSIQNVSETEVDVLNTTVAHSNSKNETAIANPITLPNKLANNIRTTETTVSPTKSVVSTSITQPSKPTTDDRAKNATSTESSSKPKLLESSTTEPLGTTASIDPKDIPERETTESTIVTLLTTAHRTKPTTTFIPEKETAAPTKPKPTSTTTTTTTVSYTTTTTTEAPVTKNIGFDEMGPAFVVVDVSKEVSDKISSTTQIIEATSLTATSEASLQDSNGTKNDHTTGSSTVKTAVNPNEKPTQFKTVTEDLPILTASKSETTTIRDNEDSNDFVNSELPTEDSVSSTNMHLTTESSFISESTAPLSANLESTSPSSKDLESTAPSSANTESSKPNKNDFAFAIDNTNQAVDKSETLPQPPPFFPDGLPGIAKIPKNADENTLMERHKEARRWREKLELEKLHENIEGQVKFQNKAERRRLIENKLDQLARLERYYYERLEQYKLAQRARANAVEEAPIAKPIVTITSPTTTTELQTTFNPSLPAHCRPVVKFISTFKISDPHEWLKENCVFVKEYFPGASCSQIEDLLSVCFIA</sequence>
<feature type="region of interest" description="Disordered" evidence="1">
    <location>
        <begin position="1142"/>
        <end position="1175"/>
    </location>
</feature>
<feature type="compositionally biased region" description="Polar residues" evidence="1">
    <location>
        <begin position="439"/>
        <end position="463"/>
    </location>
</feature>
<gene>
    <name evidence="4" type="ORF">BOKJ2_LOCUS12171</name>
</gene>
<accession>A0A811LIF5</accession>
<feature type="chain" id="PRO_5036221411" description="aECM cysteine-cradle domain-containing protein" evidence="2">
    <location>
        <begin position="22"/>
        <end position="1467"/>
    </location>
</feature>
<feature type="compositionally biased region" description="Low complexity" evidence="1">
    <location>
        <begin position="978"/>
        <end position="994"/>
    </location>
</feature>
<protein>
    <recommendedName>
        <fullName evidence="3">aECM cysteine-cradle domain-containing protein</fullName>
    </recommendedName>
</protein>
<feature type="compositionally biased region" description="Low complexity" evidence="1">
    <location>
        <begin position="1009"/>
        <end position="1025"/>
    </location>
</feature>
<dbReference type="Pfam" id="PF23626">
    <property type="entry name" value="CCD_aECM"/>
    <property type="match status" value="1"/>
</dbReference>
<reference evidence="4" key="1">
    <citation type="submission" date="2020-09" db="EMBL/GenBank/DDBJ databases">
        <authorList>
            <person name="Kikuchi T."/>
        </authorList>
    </citation>
    <scope>NUCLEOTIDE SEQUENCE</scope>
    <source>
        <strain evidence="4">SH1</strain>
    </source>
</reference>
<feature type="compositionally biased region" description="Basic and acidic residues" evidence="1">
    <location>
        <begin position="641"/>
        <end position="652"/>
    </location>
</feature>
<feature type="signal peptide" evidence="2">
    <location>
        <begin position="1"/>
        <end position="21"/>
    </location>
</feature>
<dbReference type="Proteomes" id="UP000783686">
    <property type="component" value="Unassembled WGS sequence"/>
</dbReference>
<feature type="compositionally biased region" description="Low complexity" evidence="1">
    <location>
        <begin position="293"/>
        <end position="307"/>
    </location>
</feature>
<dbReference type="InterPro" id="IPR055352">
    <property type="entry name" value="CCD_aECM"/>
</dbReference>
<keyword evidence="2" id="KW-0732">Signal</keyword>
<feature type="compositionally biased region" description="Low complexity" evidence="1">
    <location>
        <begin position="1072"/>
        <end position="1091"/>
    </location>
</feature>
<comment type="caution">
    <text evidence="4">The sequence shown here is derived from an EMBL/GenBank/DDBJ whole genome shotgun (WGS) entry which is preliminary data.</text>
</comment>
<evidence type="ECO:0000313" key="5">
    <source>
        <dbReference type="Proteomes" id="UP000614601"/>
    </source>
</evidence>
<feature type="compositionally biased region" description="Basic and acidic residues" evidence="1">
    <location>
        <begin position="1035"/>
        <end position="1044"/>
    </location>
</feature>
<feature type="compositionally biased region" description="Low complexity" evidence="1">
    <location>
        <begin position="326"/>
        <end position="345"/>
    </location>
</feature>
<feature type="compositionally biased region" description="Basic and acidic residues" evidence="1">
    <location>
        <begin position="494"/>
        <end position="511"/>
    </location>
</feature>
<feature type="region of interest" description="Disordered" evidence="1">
    <location>
        <begin position="1070"/>
        <end position="1091"/>
    </location>
</feature>
<dbReference type="Proteomes" id="UP000614601">
    <property type="component" value="Unassembled WGS sequence"/>
</dbReference>
<feature type="region of interest" description="Disordered" evidence="1">
    <location>
        <begin position="641"/>
        <end position="693"/>
    </location>
</feature>
<feature type="compositionally biased region" description="Polar residues" evidence="1">
    <location>
        <begin position="1205"/>
        <end position="1267"/>
    </location>
</feature>
<feature type="compositionally biased region" description="Polar residues" evidence="1">
    <location>
        <begin position="308"/>
        <end position="323"/>
    </location>
</feature>
<name>A0A811LIF5_9BILA</name>
<feature type="compositionally biased region" description="Low complexity" evidence="1">
    <location>
        <begin position="661"/>
        <end position="672"/>
    </location>
</feature>
<organism evidence="4 5">
    <name type="scientific">Bursaphelenchus okinawaensis</name>
    <dbReference type="NCBI Taxonomy" id="465554"/>
    <lineage>
        <taxon>Eukaryota</taxon>
        <taxon>Metazoa</taxon>
        <taxon>Ecdysozoa</taxon>
        <taxon>Nematoda</taxon>
        <taxon>Chromadorea</taxon>
        <taxon>Rhabditida</taxon>
        <taxon>Tylenchina</taxon>
        <taxon>Tylenchomorpha</taxon>
        <taxon>Aphelenchoidea</taxon>
        <taxon>Aphelenchoididae</taxon>
        <taxon>Bursaphelenchus</taxon>
    </lineage>
</organism>
<feature type="compositionally biased region" description="Low complexity" evidence="1">
    <location>
        <begin position="515"/>
        <end position="555"/>
    </location>
</feature>
<feature type="region of interest" description="Disordered" evidence="1">
    <location>
        <begin position="978"/>
        <end position="1044"/>
    </location>
</feature>
<evidence type="ECO:0000313" key="4">
    <source>
        <dbReference type="EMBL" id="CAD5227434.1"/>
    </source>
</evidence>
<feature type="compositionally biased region" description="Basic and acidic residues" evidence="1">
    <location>
        <begin position="576"/>
        <end position="611"/>
    </location>
</feature>
<evidence type="ECO:0000259" key="3">
    <source>
        <dbReference type="Pfam" id="PF23626"/>
    </source>
</evidence>
<proteinExistence type="predicted"/>
<feature type="compositionally biased region" description="Low complexity" evidence="1">
    <location>
        <begin position="378"/>
        <end position="437"/>
    </location>
</feature>
<feature type="region of interest" description="Disordered" evidence="1">
    <location>
        <begin position="1190"/>
        <end position="1271"/>
    </location>
</feature>
<dbReference type="OrthoDB" id="5876435at2759"/>
<feature type="compositionally biased region" description="Polar residues" evidence="1">
    <location>
        <begin position="260"/>
        <end position="292"/>
    </location>
</feature>
<dbReference type="EMBL" id="CAJFCW020000006">
    <property type="protein sequence ID" value="CAG9123218.1"/>
    <property type="molecule type" value="Genomic_DNA"/>
</dbReference>
<feature type="compositionally biased region" description="Polar residues" evidence="1">
    <location>
        <begin position="352"/>
        <end position="371"/>
    </location>
</feature>
<dbReference type="EMBL" id="CAJFDH010000006">
    <property type="protein sequence ID" value="CAD5227434.1"/>
    <property type="molecule type" value="Genomic_DNA"/>
</dbReference>
<feature type="region of interest" description="Disordered" evidence="1">
    <location>
        <begin position="754"/>
        <end position="774"/>
    </location>
</feature>
<keyword evidence="5" id="KW-1185">Reference proteome</keyword>
<feature type="region of interest" description="Disordered" evidence="1">
    <location>
        <begin position="254"/>
        <end position="611"/>
    </location>
</feature>
<feature type="domain" description="aECM cysteine-cradle" evidence="3">
    <location>
        <begin position="1416"/>
        <end position="1465"/>
    </location>
</feature>
<evidence type="ECO:0000256" key="2">
    <source>
        <dbReference type="SAM" id="SignalP"/>
    </source>
</evidence>
<feature type="region of interest" description="Disordered" evidence="1">
    <location>
        <begin position="831"/>
        <end position="853"/>
    </location>
</feature>